<evidence type="ECO:0000313" key="2">
    <source>
        <dbReference type="EMBL" id="EJK55304.1"/>
    </source>
</evidence>
<comment type="caution">
    <text evidence="2">The sequence shown here is derived from an EMBL/GenBank/DDBJ whole genome shotgun (WGS) entry which is preliminary data.</text>
</comment>
<accession>K0RSI4</accession>
<sequence>GREGGGEGPDRTGRGSREGPSLLISSFDGIDGRSAVGDEKFEPDNTATALRQAAIQQSGRPPAHPPAGPARLHQSRWSRDLTIFRLPMVRGGEVAMSHVDLDEKWLYRKPTTWAVHCTRRRTPEGPWGGATSIICQESPSESAPCRQKAATARRGGPRIVSCGRAGPNPTRNRLKSGFPESSRRALQVAPNRRIQGRRGWELGRPERHAAWLRCPKKTVAARPGGSRKKKTRGVLRRRP</sequence>
<feature type="compositionally biased region" description="Polar residues" evidence="1">
    <location>
        <begin position="45"/>
        <end position="58"/>
    </location>
</feature>
<gene>
    <name evidence="2" type="ORF">THAOC_24975</name>
</gene>
<evidence type="ECO:0000313" key="3">
    <source>
        <dbReference type="Proteomes" id="UP000266841"/>
    </source>
</evidence>
<proteinExistence type="predicted"/>
<protein>
    <submittedName>
        <fullName evidence="2">Uncharacterized protein</fullName>
    </submittedName>
</protein>
<keyword evidence="3" id="KW-1185">Reference proteome</keyword>
<dbReference type="Proteomes" id="UP000266841">
    <property type="component" value="Unassembled WGS sequence"/>
</dbReference>
<organism evidence="2 3">
    <name type="scientific">Thalassiosira oceanica</name>
    <name type="common">Marine diatom</name>
    <dbReference type="NCBI Taxonomy" id="159749"/>
    <lineage>
        <taxon>Eukaryota</taxon>
        <taxon>Sar</taxon>
        <taxon>Stramenopiles</taxon>
        <taxon>Ochrophyta</taxon>
        <taxon>Bacillariophyta</taxon>
        <taxon>Coscinodiscophyceae</taxon>
        <taxon>Thalassiosirophycidae</taxon>
        <taxon>Thalassiosirales</taxon>
        <taxon>Thalassiosiraceae</taxon>
        <taxon>Thalassiosira</taxon>
    </lineage>
</organism>
<feature type="non-terminal residue" evidence="2">
    <location>
        <position position="1"/>
    </location>
</feature>
<reference evidence="2 3" key="1">
    <citation type="journal article" date="2012" name="Genome Biol.">
        <title>Genome and low-iron response of an oceanic diatom adapted to chronic iron limitation.</title>
        <authorList>
            <person name="Lommer M."/>
            <person name="Specht M."/>
            <person name="Roy A.S."/>
            <person name="Kraemer L."/>
            <person name="Andreson R."/>
            <person name="Gutowska M.A."/>
            <person name="Wolf J."/>
            <person name="Bergner S.V."/>
            <person name="Schilhabel M.B."/>
            <person name="Klostermeier U.C."/>
            <person name="Beiko R.G."/>
            <person name="Rosenstiel P."/>
            <person name="Hippler M."/>
            <person name="Laroche J."/>
        </authorList>
    </citation>
    <scope>NUCLEOTIDE SEQUENCE [LARGE SCALE GENOMIC DNA]</scope>
    <source>
        <strain evidence="2 3">CCMP1005</strain>
    </source>
</reference>
<evidence type="ECO:0000256" key="1">
    <source>
        <dbReference type="SAM" id="MobiDB-lite"/>
    </source>
</evidence>
<dbReference type="EMBL" id="AGNL01034345">
    <property type="protein sequence ID" value="EJK55304.1"/>
    <property type="molecule type" value="Genomic_DNA"/>
</dbReference>
<dbReference type="AlphaFoldDB" id="K0RSI4"/>
<feature type="region of interest" description="Disordered" evidence="1">
    <location>
        <begin position="217"/>
        <end position="239"/>
    </location>
</feature>
<name>K0RSI4_THAOC</name>
<feature type="region of interest" description="Disordered" evidence="1">
    <location>
        <begin position="150"/>
        <end position="182"/>
    </location>
</feature>
<feature type="compositionally biased region" description="Basic and acidic residues" evidence="1">
    <location>
        <begin position="1"/>
        <end position="17"/>
    </location>
</feature>
<feature type="region of interest" description="Disordered" evidence="1">
    <location>
        <begin position="1"/>
        <end position="74"/>
    </location>
</feature>
<feature type="compositionally biased region" description="Basic residues" evidence="1">
    <location>
        <begin position="225"/>
        <end position="239"/>
    </location>
</feature>